<accession>A0A9R1UCN8</accession>
<name>A0A9R1UCN8_LACSA</name>
<evidence type="ECO:0000256" key="1">
    <source>
        <dbReference type="SAM" id="Coils"/>
    </source>
</evidence>
<keyword evidence="1" id="KW-0175">Coiled coil</keyword>
<organism evidence="2 3">
    <name type="scientific">Lactuca sativa</name>
    <name type="common">Garden lettuce</name>
    <dbReference type="NCBI Taxonomy" id="4236"/>
    <lineage>
        <taxon>Eukaryota</taxon>
        <taxon>Viridiplantae</taxon>
        <taxon>Streptophyta</taxon>
        <taxon>Embryophyta</taxon>
        <taxon>Tracheophyta</taxon>
        <taxon>Spermatophyta</taxon>
        <taxon>Magnoliopsida</taxon>
        <taxon>eudicotyledons</taxon>
        <taxon>Gunneridae</taxon>
        <taxon>Pentapetalae</taxon>
        <taxon>asterids</taxon>
        <taxon>campanulids</taxon>
        <taxon>Asterales</taxon>
        <taxon>Asteraceae</taxon>
        <taxon>Cichorioideae</taxon>
        <taxon>Cichorieae</taxon>
        <taxon>Lactucinae</taxon>
        <taxon>Lactuca</taxon>
    </lineage>
</organism>
<evidence type="ECO:0000313" key="3">
    <source>
        <dbReference type="Proteomes" id="UP000235145"/>
    </source>
</evidence>
<dbReference type="AlphaFoldDB" id="A0A9R1UCN8"/>
<protein>
    <submittedName>
        <fullName evidence="2">Uncharacterized protein</fullName>
    </submittedName>
</protein>
<proteinExistence type="predicted"/>
<evidence type="ECO:0000313" key="2">
    <source>
        <dbReference type="EMBL" id="KAJ0184702.1"/>
    </source>
</evidence>
<dbReference type="Proteomes" id="UP000235145">
    <property type="component" value="Unassembled WGS sequence"/>
</dbReference>
<sequence>MLELSFEGYSTSHKGVLGKLHEGGQELDELEEQLGELVEDSLGLGESVLGLGEFVLVLASGGDRVSGRSILVLSFQSAVARFFRRPWQVEEEENEEVEEEASKDETEIQVDERKLVF</sequence>
<gene>
    <name evidence="2" type="ORF">LSAT_V11C900462730</name>
</gene>
<dbReference type="EMBL" id="NBSK02000009">
    <property type="protein sequence ID" value="KAJ0184702.1"/>
    <property type="molecule type" value="Genomic_DNA"/>
</dbReference>
<reference evidence="2 3" key="1">
    <citation type="journal article" date="2017" name="Nat. Commun.">
        <title>Genome assembly with in vitro proximity ligation data and whole-genome triplication in lettuce.</title>
        <authorList>
            <person name="Reyes-Chin-Wo S."/>
            <person name="Wang Z."/>
            <person name="Yang X."/>
            <person name="Kozik A."/>
            <person name="Arikit S."/>
            <person name="Song C."/>
            <person name="Xia L."/>
            <person name="Froenicke L."/>
            <person name="Lavelle D.O."/>
            <person name="Truco M.J."/>
            <person name="Xia R."/>
            <person name="Zhu S."/>
            <person name="Xu C."/>
            <person name="Xu H."/>
            <person name="Xu X."/>
            <person name="Cox K."/>
            <person name="Korf I."/>
            <person name="Meyers B.C."/>
            <person name="Michelmore R.W."/>
        </authorList>
    </citation>
    <scope>NUCLEOTIDE SEQUENCE [LARGE SCALE GENOMIC DNA]</scope>
    <source>
        <strain evidence="3">cv. Salinas</strain>
        <tissue evidence="2">Seedlings</tissue>
    </source>
</reference>
<comment type="caution">
    <text evidence="2">The sequence shown here is derived from an EMBL/GenBank/DDBJ whole genome shotgun (WGS) entry which is preliminary data.</text>
</comment>
<keyword evidence="3" id="KW-1185">Reference proteome</keyword>
<feature type="coiled-coil region" evidence="1">
    <location>
        <begin position="87"/>
        <end position="114"/>
    </location>
</feature>